<proteinExistence type="predicted"/>
<dbReference type="InterPro" id="IPR028082">
    <property type="entry name" value="Peripla_BP_I"/>
</dbReference>
<evidence type="ECO:0000313" key="2">
    <source>
        <dbReference type="Proteomes" id="UP000051307"/>
    </source>
</evidence>
<dbReference type="eggNOG" id="COG2984">
    <property type="taxonomic scope" value="Bacteria"/>
</dbReference>
<dbReference type="InterPro" id="IPR047776">
    <property type="entry name" value="ABC_SBP_TrpX-like"/>
</dbReference>
<dbReference type="AlphaFoldDB" id="A0A0R1VSS8"/>
<dbReference type="EMBL" id="AZFU01000002">
    <property type="protein sequence ID" value="KRM06923.1"/>
    <property type="molecule type" value="Genomic_DNA"/>
</dbReference>
<accession>A0A0R1VSS8</accession>
<evidence type="ECO:0008006" key="3">
    <source>
        <dbReference type="Google" id="ProtNLM"/>
    </source>
</evidence>
<sequence length="335" mass="35939">MGVGKMKRLIGTIIALFTFLIAAFVVELNKQTAAQKERVVGILQTMSHPALDQIHRGIIKGLEDEGYREGKNIQIDFQNAQGDQSNLKSMSDRFNQRNAAVAIGIATPAVQSLANESGNTPVIMGAVSDPLGTHLVKSLNHPGGKVTGVQDRQPIPAQLKLLRAILPKAKRIGVVYTSSDDSSASEYREFRSLAEKEGLTVRPYTITSTNDIEQVAQTMAGKVQAVYVPTDNTVASGIAALLKATNEAKIPVFPAADTMVKSGGLATRCVSQFDMGVLTGQMAGQILKGKNPADTPVRRVTSYETVINQKAANELNIHIPDSVIKAAQKKGRIIK</sequence>
<dbReference type="SUPFAM" id="SSF53822">
    <property type="entry name" value="Periplasmic binding protein-like I"/>
    <property type="match status" value="1"/>
</dbReference>
<dbReference type="Proteomes" id="UP000051307">
    <property type="component" value="Unassembled WGS sequence"/>
</dbReference>
<comment type="caution">
    <text evidence="1">The sequence shown here is derived from an EMBL/GenBank/DDBJ whole genome shotgun (WGS) entry which is preliminary data.</text>
</comment>
<dbReference type="InterPro" id="IPR007487">
    <property type="entry name" value="ABC_transpt-TYRBP-like"/>
</dbReference>
<reference evidence="1 2" key="1">
    <citation type="journal article" date="2015" name="Genome Announc.">
        <title>Expanding the biotechnology potential of lactobacilli through comparative genomics of 213 strains and associated genera.</title>
        <authorList>
            <person name="Sun Z."/>
            <person name="Harris H.M."/>
            <person name="McCann A."/>
            <person name="Guo C."/>
            <person name="Argimon S."/>
            <person name="Zhang W."/>
            <person name="Yang X."/>
            <person name="Jeffery I.B."/>
            <person name="Cooney J.C."/>
            <person name="Kagawa T.F."/>
            <person name="Liu W."/>
            <person name="Song Y."/>
            <person name="Salvetti E."/>
            <person name="Wrobel A."/>
            <person name="Rasinkangas P."/>
            <person name="Parkhill J."/>
            <person name="Rea M.C."/>
            <person name="O'Sullivan O."/>
            <person name="Ritari J."/>
            <person name="Douillard F.P."/>
            <person name="Paul Ross R."/>
            <person name="Yang R."/>
            <person name="Briner A.E."/>
            <person name="Felis G.E."/>
            <person name="de Vos W.M."/>
            <person name="Barrangou R."/>
            <person name="Klaenhammer T.R."/>
            <person name="Caufield P.W."/>
            <person name="Cui Y."/>
            <person name="Zhang H."/>
            <person name="O'Toole P.W."/>
        </authorList>
    </citation>
    <scope>NUCLEOTIDE SEQUENCE [LARGE SCALE GENOMIC DNA]</scope>
    <source>
        <strain evidence="1 2">DSM 16761</strain>
    </source>
</reference>
<evidence type="ECO:0000313" key="1">
    <source>
        <dbReference type="EMBL" id="KRM06923.1"/>
    </source>
</evidence>
<gene>
    <name evidence="1" type="ORF">FC59_GL001125</name>
</gene>
<dbReference type="Gene3D" id="3.40.50.2300">
    <property type="match status" value="2"/>
</dbReference>
<dbReference type="Pfam" id="PF04392">
    <property type="entry name" value="ABC_sub_bind"/>
    <property type="match status" value="1"/>
</dbReference>
<protein>
    <recommendedName>
        <fullName evidence="3">ABC transporter substrate binding protein</fullName>
    </recommendedName>
</protein>
<dbReference type="PATRIC" id="fig|1423767.3.peg.1165"/>
<dbReference type="PANTHER" id="PTHR35271">
    <property type="entry name" value="ABC TRANSPORTER, SUBSTRATE-BINDING LIPOPROTEIN-RELATED"/>
    <property type="match status" value="1"/>
</dbReference>
<name>A0A0R1VSS8_9LACO</name>
<dbReference type="NCBIfam" id="NF041285">
    <property type="entry name" value="ABC_SBP_TrpX"/>
    <property type="match status" value="1"/>
</dbReference>
<dbReference type="PANTHER" id="PTHR35271:SF1">
    <property type="entry name" value="ABC TRANSPORTER, SUBSTRATE-BINDING LIPOPROTEIN"/>
    <property type="match status" value="1"/>
</dbReference>
<organism evidence="1 2">
    <name type="scientific">Lactobacillus kitasatonis DSM 16761 = JCM 1039</name>
    <dbReference type="NCBI Taxonomy" id="1423767"/>
    <lineage>
        <taxon>Bacteria</taxon>
        <taxon>Bacillati</taxon>
        <taxon>Bacillota</taxon>
        <taxon>Bacilli</taxon>
        <taxon>Lactobacillales</taxon>
        <taxon>Lactobacillaceae</taxon>
        <taxon>Lactobacillus</taxon>
    </lineage>
</organism>
<dbReference type="CDD" id="cd06325">
    <property type="entry name" value="PBP1_ABC_unchar_transporter"/>
    <property type="match status" value="1"/>
</dbReference>